<accession>A0A8B8DQF1</accession>
<dbReference type="InterPro" id="IPR025333">
    <property type="entry name" value="DUF4239"/>
</dbReference>
<dbReference type="RefSeq" id="XP_022329206.1">
    <property type="nucleotide sequence ID" value="XM_022473498.1"/>
</dbReference>
<evidence type="ECO:0000313" key="3">
    <source>
        <dbReference type="RefSeq" id="XP_022329206.1"/>
    </source>
</evidence>
<organism evidence="2 3">
    <name type="scientific">Crassostrea virginica</name>
    <name type="common">Eastern oyster</name>
    <dbReference type="NCBI Taxonomy" id="6565"/>
    <lineage>
        <taxon>Eukaryota</taxon>
        <taxon>Metazoa</taxon>
        <taxon>Spiralia</taxon>
        <taxon>Lophotrochozoa</taxon>
        <taxon>Mollusca</taxon>
        <taxon>Bivalvia</taxon>
        <taxon>Autobranchia</taxon>
        <taxon>Pteriomorphia</taxon>
        <taxon>Ostreida</taxon>
        <taxon>Ostreoidea</taxon>
        <taxon>Ostreidae</taxon>
        <taxon>Crassostrea</taxon>
    </lineage>
</organism>
<keyword evidence="1" id="KW-0812">Transmembrane</keyword>
<dbReference type="GeneID" id="111128081"/>
<dbReference type="Pfam" id="PF14023">
    <property type="entry name" value="Bestrophin-like"/>
    <property type="match status" value="1"/>
</dbReference>
<gene>
    <name evidence="3" type="primary">LOC111128081</name>
</gene>
<keyword evidence="1" id="KW-0472">Membrane</keyword>
<dbReference type="AlphaFoldDB" id="A0A8B8DQF1"/>
<evidence type="ECO:0000256" key="1">
    <source>
        <dbReference type="SAM" id="Phobius"/>
    </source>
</evidence>
<keyword evidence="2" id="KW-1185">Reference proteome</keyword>
<protein>
    <submittedName>
        <fullName evidence="3">Uncharacterized protein LOC111128081</fullName>
    </submittedName>
</protein>
<dbReference type="KEGG" id="cvn:111128081"/>
<name>A0A8B8DQF1_CRAVI</name>
<keyword evidence="1" id="KW-1133">Transmembrane helix</keyword>
<dbReference type="OrthoDB" id="6095003at2759"/>
<reference evidence="3" key="1">
    <citation type="submission" date="2025-08" db="UniProtKB">
        <authorList>
            <consortium name="RefSeq"/>
        </authorList>
    </citation>
    <scope>IDENTIFICATION</scope>
    <source>
        <tissue evidence="3">Whole sample</tissue>
    </source>
</reference>
<evidence type="ECO:0000313" key="2">
    <source>
        <dbReference type="Proteomes" id="UP000694844"/>
    </source>
</evidence>
<feature type="transmembrane region" description="Helical" evidence="1">
    <location>
        <begin position="20"/>
        <end position="43"/>
    </location>
</feature>
<dbReference type="Proteomes" id="UP000694844">
    <property type="component" value="Chromosome 4"/>
</dbReference>
<proteinExistence type="predicted"/>
<sequence length="260" mass="29548">MAAYQPIIDFLWSHRTQPAINEAVACFLAPAGMVFAVSFGFAFQQVLQKQIDITARLNNDFSEMELLMNLTKKLYCLKSRTRMKMYIALKDEIMAVIQYITEMDCLQTRKEGTIWDIIDCLREIPAQRHNVDRALIHDIIKYVGSLNSIVDKVGTLHARIHPLQWVFLEVLGFSSFLGIQLVKCESPRLELAMSFVTCLSISLSCYIVADIDTPFHGFFRVDLQSVSNILADLENCYCREDVQTNRCDRAGLSNSCTPAC</sequence>